<dbReference type="RefSeq" id="WP_013584423.1">
    <property type="nucleotide sequence ID" value="NC_015125.1"/>
</dbReference>
<reference key="2">
    <citation type="submission" date="2011-02" db="EMBL/GenBank/DDBJ databases">
        <title>Genome sequence of Microbacterium testaceum StLB037.</title>
        <authorList>
            <person name="Morohoshi T."/>
            <person name="Wang W.Z."/>
            <person name="Someya N."/>
            <person name="Ikeda T."/>
        </authorList>
    </citation>
    <scope>NUCLEOTIDE SEQUENCE</scope>
    <source>
        <strain>StLB037</strain>
    </source>
</reference>
<dbReference type="PIRSF" id="PIRSF021525">
    <property type="entry name" value="UCP021525"/>
    <property type="match status" value="1"/>
</dbReference>
<dbReference type="EMBL" id="AP012052">
    <property type="protein sequence ID" value="BAJ74298.1"/>
    <property type="molecule type" value="Genomic_DNA"/>
</dbReference>
<organism evidence="1 2">
    <name type="scientific">Microbacterium testaceum (strain StLB037)</name>
    <dbReference type="NCBI Taxonomy" id="979556"/>
    <lineage>
        <taxon>Bacteria</taxon>
        <taxon>Bacillati</taxon>
        <taxon>Actinomycetota</taxon>
        <taxon>Actinomycetes</taxon>
        <taxon>Micrococcales</taxon>
        <taxon>Microbacteriaceae</taxon>
        <taxon>Microbacterium</taxon>
    </lineage>
</organism>
<dbReference type="Proteomes" id="UP000008975">
    <property type="component" value="Chromosome"/>
</dbReference>
<dbReference type="OrthoDB" id="4829960at2"/>
<proteinExistence type="predicted"/>
<sequence>MLDCARIDLRLLDDVAAAVHDLVTTTGIDPRKILLVGARCRDAIHSALGRTTPTRLTTDLDLGIAIASWNEFERIGSAFASIQSNGIAFRVAGMHVDVVPFGDVAEEPRGLSRPSTRNDDIVVFGFQEVFDRASILTLPTGEPVRLPQPSGYGLLKTRAWADRSAHGDHRDAQDLAVALDWYAQDPSTIDRLFSADIDISELYGFDAGQSSAHLLGRDIRRHLIPSDANDLVSRFTGLDARPLAGHLLNLPQDRSRRFDIVEAFTRGLRDAQLPA</sequence>
<protein>
    <submittedName>
        <fullName evidence="1">Uncharacterized protein conserved in bacteria</fullName>
    </submittedName>
</protein>
<dbReference type="KEGG" id="mts:MTES_1334"/>
<dbReference type="eggNOG" id="COG4849">
    <property type="taxonomic scope" value="Bacteria"/>
</dbReference>
<dbReference type="InterPro" id="IPR014513">
    <property type="entry name" value="UCP021525"/>
</dbReference>
<evidence type="ECO:0000313" key="2">
    <source>
        <dbReference type="Proteomes" id="UP000008975"/>
    </source>
</evidence>
<dbReference type="AlphaFoldDB" id="E8N7P2"/>
<evidence type="ECO:0000313" key="1">
    <source>
        <dbReference type="EMBL" id="BAJ74298.1"/>
    </source>
</evidence>
<accession>E8N7P2</accession>
<gene>
    <name evidence="1" type="ordered locus">MTES_1334</name>
</gene>
<dbReference type="HOGENOM" id="CLU_069344_0_1_11"/>
<name>E8N7P2_MICTS</name>
<reference evidence="1 2" key="1">
    <citation type="journal article" date="2011" name="J. Bacteriol.">
        <title>Genome sequence of Microbacterium testaceum StLB037, an N-acylhomoserine lactone-degrading bacterium isolated from potato leaves.</title>
        <authorList>
            <person name="Morohoshi T."/>
            <person name="Wang W.-Z."/>
            <person name="Someya N."/>
            <person name="Ikeda T."/>
        </authorList>
    </citation>
    <scope>NUCLEOTIDE SEQUENCE [LARGE SCALE GENOMIC DNA]</scope>
    <source>
        <strain evidence="1 2">StLB037</strain>
    </source>
</reference>